<evidence type="ECO:0000313" key="2">
    <source>
        <dbReference type="Proteomes" id="UP000199501"/>
    </source>
</evidence>
<keyword evidence="2" id="KW-1185">Reference proteome</keyword>
<dbReference type="Proteomes" id="UP000199501">
    <property type="component" value="Unassembled WGS sequence"/>
</dbReference>
<dbReference type="AlphaFoldDB" id="A0A1G6WSF3"/>
<gene>
    <name evidence="1" type="ORF">SAMN05216174_115148</name>
</gene>
<name>A0A1G6WSF3_9PSEU</name>
<proteinExistence type="predicted"/>
<reference evidence="2" key="1">
    <citation type="submission" date="2016-10" db="EMBL/GenBank/DDBJ databases">
        <authorList>
            <person name="Varghese N."/>
            <person name="Submissions S."/>
        </authorList>
    </citation>
    <scope>NUCLEOTIDE SEQUENCE [LARGE SCALE GENOMIC DNA]</scope>
    <source>
        <strain evidence="2">IBRC-M 10403</strain>
    </source>
</reference>
<accession>A0A1G6WSF3</accession>
<dbReference type="RefSeq" id="WP_091455720.1">
    <property type="nucleotide sequence ID" value="NZ_FMZZ01000015.1"/>
</dbReference>
<protein>
    <submittedName>
        <fullName evidence="1">Uncharacterized protein</fullName>
    </submittedName>
</protein>
<evidence type="ECO:0000313" key="1">
    <source>
        <dbReference type="EMBL" id="SDD68729.1"/>
    </source>
</evidence>
<dbReference type="OrthoDB" id="3690472at2"/>
<dbReference type="EMBL" id="FMZZ01000015">
    <property type="protein sequence ID" value="SDD68729.1"/>
    <property type="molecule type" value="Genomic_DNA"/>
</dbReference>
<organism evidence="1 2">
    <name type="scientific">Actinokineospora iranica</name>
    <dbReference type="NCBI Taxonomy" id="1271860"/>
    <lineage>
        <taxon>Bacteria</taxon>
        <taxon>Bacillati</taxon>
        <taxon>Actinomycetota</taxon>
        <taxon>Actinomycetes</taxon>
        <taxon>Pseudonocardiales</taxon>
        <taxon>Pseudonocardiaceae</taxon>
        <taxon>Actinokineospora</taxon>
    </lineage>
</organism>
<sequence>MTASPSAAALDGALFCRIDPATGRTVAVVPARCREGLHWLDPEQSPVTITGGHLTVACPRCDPASGRGAAWLLAIPGPCPALAELDDAPYLGRYRWALTGE</sequence>
<dbReference type="STRING" id="1271860.SAMN05216174_115148"/>